<evidence type="ECO:0000256" key="1">
    <source>
        <dbReference type="ARBA" id="ARBA00038101"/>
    </source>
</evidence>
<dbReference type="eggNOG" id="ENOG502SDB9">
    <property type="taxonomic scope" value="Eukaryota"/>
</dbReference>
<keyword evidence="4" id="KW-1185">Reference proteome</keyword>
<dbReference type="Proteomes" id="UP000266841">
    <property type="component" value="Unassembled WGS sequence"/>
</dbReference>
<comment type="caution">
    <text evidence="3">The sequence shown here is derived from an EMBL/GenBank/DDBJ whole genome shotgun (WGS) entry which is preliminary data.</text>
</comment>
<dbReference type="SMART" id="SM00671">
    <property type="entry name" value="SEL1"/>
    <property type="match status" value="3"/>
</dbReference>
<comment type="similarity">
    <text evidence="1">Belongs to the sel-1 family.</text>
</comment>
<dbReference type="Pfam" id="PF08238">
    <property type="entry name" value="Sel1"/>
    <property type="match status" value="2"/>
</dbReference>
<protein>
    <submittedName>
        <fullName evidence="3">Uncharacterized protein</fullName>
    </submittedName>
</protein>
<dbReference type="InterPro" id="IPR006597">
    <property type="entry name" value="Sel1-like"/>
</dbReference>
<sequence>THATFRWAKRSSEVGGTGSAVTCGGAGLTTVDRRRAAGAKGIRDRMEPSVGPVNGSARAPSQDDEVAAEDDAAEVARYSQRLLNEGHESRVGKRDAEAMKFLGNASFHGELGLAKDVPRAIELLTEAAELGSVEAHYNLGHTYYNGDGAQEDKPRGIRHWKEAATKGHVFSRNNLGMVEFENGNCELAVRHWMISAKLGYDKSLNYIKEMFMAGRATKAQYAEALRGYADAVEEMKSHQREEATRLGL</sequence>
<feature type="non-terminal residue" evidence="3">
    <location>
        <position position="1"/>
    </location>
</feature>
<evidence type="ECO:0000313" key="3">
    <source>
        <dbReference type="EMBL" id="EJK57488.1"/>
    </source>
</evidence>
<dbReference type="PANTHER" id="PTHR11102:SF160">
    <property type="entry name" value="ERAD-ASSOCIATED E3 UBIQUITIN-PROTEIN LIGASE COMPONENT HRD3"/>
    <property type="match status" value="1"/>
</dbReference>
<feature type="region of interest" description="Disordered" evidence="2">
    <location>
        <begin position="36"/>
        <end position="65"/>
    </location>
</feature>
<feature type="compositionally biased region" description="Basic and acidic residues" evidence="2">
    <location>
        <begin position="36"/>
        <end position="47"/>
    </location>
</feature>
<dbReference type="InterPro" id="IPR011990">
    <property type="entry name" value="TPR-like_helical_dom_sf"/>
</dbReference>
<dbReference type="AlphaFoldDB" id="K0RUF6"/>
<evidence type="ECO:0000256" key="2">
    <source>
        <dbReference type="SAM" id="MobiDB-lite"/>
    </source>
</evidence>
<dbReference type="InterPro" id="IPR050767">
    <property type="entry name" value="Sel1_AlgK"/>
</dbReference>
<dbReference type="Gene3D" id="1.25.40.10">
    <property type="entry name" value="Tetratricopeptide repeat domain"/>
    <property type="match status" value="1"/>
</dbReference>
<proteinExistence type="inferred from homology"/>
<name>K0RUF6_THAOC</name>
<reference evidence="3 4" key="1">
    <citation type="journal article" date="2012" name="Genome Biol.">
        <title>Genome and low-iron response of an oceanic diatom adapted to chronic iron limitation.</title>
        <authorList>
            <person name="Lommer M."/>
            <person name="Specht M."/>
            <person name="Roy A.S."/>
            <person name="Kraemer L."/>
            <person name="Andreson R."/>
            <person name="Gutowska M.A."/>
            <person name="Wolf J."/>
            <person name="Bergner S.V."/>
            <person name="Schilhabel M.B."/>
            <person name="Klostermeier U.C."/>
            <person name="Beiko R.G."/>
            <person name="Rosenstiel P."/>
            <person name="Hippler M."/>
            <person name="Laroche J."/>
        </authorList>
    </citation>
    <scope>NUCLEOTIDE SEQUENCE [LARGE SCALE GENOMIC DNA]</scope>
    <source>
        <strain evidence="3 4">CCMP1005</strain>
    </source>
</reference>
<dbReference type="OrthoDB" id="200229at2759"/>
<gene>
    <name evidence="3" type="ORF">THAOC_22461</name>
</gene>
<dbReference type="PANTHER" id="PTHR11102">
    <property type="entry name" value="SEL-1-LIKE PROTEIN"/>
    <property type="match status" value="1"/>
</dbReference>
<evidence type="ECO:0000313" key="4">
    <source>
        <dbReference type="Proteomes" id="UP000266841"/>
    </source>
</evidence>
<dbReference type="EMBL" id="AGNL01028045">
    <property type="protein sequence ID" value="EJK57488.1"/>
    <property type="molecule type" value="Genomic_DNA"/>
</dbReference>
<organism evidence="3 4">
    <name type="scientific">Thalassiosira oceanica</name>
    <name type="common">Marine diatom</name>
    <dbReference type="NCBI Taxonomy" id="159749"/>
    <lineage>
        <taxon>Eukaryota</taxon>
        <taxon>Sar</taxon>
        <taxon>Stramenopiles</taxon>
        <taxon>Ochrophyta</taxon>
        <taxon>Bacillariophyta</taxon>
        <taxon>Coscinodiscophyceae</taxon>
        <taxon>Thalassiosirophycidae</taxon>
        <taxon>Thalassiosirales</taxon>
        <taxon>Thalassiosiraceae</taxon>
        <taxon>Thalassiosira</taxon>
    </lineage>
</organism>
<dbReference type="SUPFAM" id="SSF81901">
    <property type="entry name" value="HCP-like"/>
    <property type="match status" value="1"/>
</dbReference>
<accession>K0RUF6</accession>